<feature type="domain" description="SnoaL-like" evidence="1">
    <location>
        <begin position="11"/>
        <end position="142"/>
    </location>
</feature>
<dbReference type="InterPro" id="IPR037401">
    <property type="entry name" value="SnoaL-like"/>
</dbReference>
<accession>A0A158DNH4</accession>
<gene>
    <name evidence="2" type="ORF">AWB79_07306</name>
</gene>
<dbReference type="STRING" id="1777140.AWB79_07306"/>
<dbReference type="SUPFAM" id="SSF54427">
    <property type="entry name" value="NTF2-like"/>
    <property type="match status" value="1"/>
</dbReference>
<dbReference type="Gene3D" id="3.10.450.50">
    <property type="match status" value="1"/>
</dbReference>
<name>A0A158DNH4_9BURK</name>
<evidence type="ECO:0000313" key="2">
    <source>
        <dbReference type="EMBL" id="SAK96152.1"/>
    </source>
</evidence>
<proteinExistence type="predicted"/>
<keyword evidence="3" id="KW-1185">Reference proteome</keyword>
<dbReference type="CDD" id="cd00531">
    <property type="entry name" value="NTF2_like"/>
    <property type="match status" value="1"/>
</dbReference>
<dbReference type="OrthoDB" id="1492465at2"/>
<protein>
    <submittedName>
        <fullName evidence="2">Short-chain dehydrogenase</fullName>
    </submittedName>
</protein>
<dbReference type="Proteomes" id="UP000054851">
    <property type="component" value="Unassembled WGS sequence"/>
</dbReference>
<dbReference type="RefSeq" id="WP_063963625.1">
    <property type="nucleotide sequence ID" value="NZ_FCOA02000051.1"/>
</dbReference>
<reference evidence="2" key="1">
    <citation type="submission" date="2016-01" db="EMBL/GenBank/DDBJ databases">
        <authorList>
            <person name="Peeters C."/>
        </authorList>
    </citation>
    <scope>NUCLEOTIDE SEQUENCE</scope>
    <source>
        <strain evidence="2">LMG 29322</strain>
    </source>
</reference>
<organism evidence="2 3">
    <name type="scientific">Caballeronia hypogeia</name>
    <dbReference type="NCBI Taxonomy" id="1777140"/>
    <lineage>
        <taxon>Bacteria</taxon>
        <taxon>Pseudomonadati</taxon>
        <taxon>Pseudomonadota</taxon>
        <taxon>Betaproteobacteria</taxon>
        <taxon>Burkholderiales</taxon>
        <taxon>Burkholderiaceae</taxon>
        <taxon>Caballeronia</taxon>
    </lineage>
</organism>
<evidence type="ECO:0000313" key="3">
    <source>
        <dbReference type="Proteomes" id="UP000054851"/>
    </source>
</evidence>
<comment type="caution">
    <text evidence="2">The sequence shown here is derived from an EMBL/GenBank/DDBJ whole genome shotgun (WGS) entry which is preliminary data.</text>
</comment>
<dbReference type="AlphaFoldDB" id="A0A158DNH4"/>
<dbReference type="EMBL" id="FCOA02000051">
    <property type="protein sequence ID" value="SAK96152.1"/>
    <property type="molecule type" value="Genomic_DNA"/>
</dbReference>
<sequence>MEHGIQQTLQQLIDRAAIYDVMCRYARGVDRGDWALLRSTYHEDAHDDHVDFEGDVDGLIAWLQERFAGVDNSTHFLGNFLVEFAGPDLALVETYFASRRLRAPSDGEAAELAAGDAMCRQSWGRYVDRFERRNGEWRVAKRIVVIDSRFTSVARGGLRDNGGSWGMRDPSDPIHVARTELFR</sequence>
<dbReference type="InterPro" id="IPR032710">
    <property type="entry name" value="NTF2-like_dom_sf"/>
</dbReference>
<evidence type="ECO:0000259" key="1">
    <source>
        <dbReference type="Pfam" id="PF13577"/>
    </source>
</evidence>
<dbReference type="Pfam" id="PF13577">
    <property type="entry name" value="SnoaL_4"/>
    <property type="match status" value="1"/>
</dbReference>